<feature type="region of interest" description="Disordered" evidence="1">
    <location>
        <begin position="524"/>
        <end position="549"/>
    </location>
</feature>
<proteinExistence type="predicted"/>
<organism evidence="2 3">
    <name type="scientific">Dryococelus australis</name>
    <dbReference type="NCBI Taxonomy" id="614101"/>
    <lineage>
        <taxon>Eukaryota</taxon>
        <taxon>Metazoa</taxon>
        <taxon>Ecdysozoa</taxon>
        <taxon>Arthropoda</taxon>
        <taxon>Hexapoda</taxon>
        <taxon>Insecta</taxon>
        <taxon>Pterygota</taxon>
        <taxon>Neoptera</taxon>
        <taxon>Polyneoptera</taxon>
        <taxon>Phasmatodea</taxon>
        <taxon>Verophasmatodea</taxon>
        <taxon>Anareolatae</taxon>
        <taxon>Phasmatidae</taxon>
        <taxon>Eurycanthinae</taxon>
        <taxon>Dryococelus</taxon>
    </lineage>
</organism>
<evidence type="ECO:0000256" key="1">
    <source>
        <dbReference type="SAM" id="MobiDB-lite"/>
    </source>
</evidence>
<dbReference type="EMBL" id="JARBHB010000003">
    <property type="protein sequence ID" value="KAJ8891405.1"/>
    <property type="molecule type" value="Genomic_DNA"/>
</dbReference>
<accession>A0ABQ9I417</accession>
<gene>
    <name evidence="2" type="ORF">PR048_010921</name>
</gene>
<sequence length="705" mass="77120">MQLLGGFYRGSLVFPRPYIPALLRSPLSSLSSALKTSILRPTQKLRERALCPIGCYMLRSVSYWPSCQLARDHQAVIGEQHSAMSLASVRLGRGGVVDRLLASTKAIRVRFPAGSLLDFRKWEPRRTMPLVGGFSRGSPVSLTPSHRTLLHSLPAPPSSALNTSLLRAAQTLHTRGNTVFPCVQAGNMTKVSMCDRMWETGDPRGNPLTSDIVLGATLVRLGRDGEIFCPDRDSSPTGILSAAPSFAAPAGTDQGPRFPRIRPRDQTPSGPHTANQPFGWSAIAPNGRTAPPTNPKAPNCPPPTKANRVQSPAASLTDLRKRESFSRVSAVSPVPAFQRCSILTSFHPHRFSIPRLEVLVTGGDTAPPSLLLVACRVSPSGAGCTQTSPREAHFVQGRTLRGKTSLRIVHQGQTHLQQPARVTSSACTSSDVSNRHRAGKKQLLANARHWAISPLHKTVLFQMCRATLNCNEFSESLLVESCLAGMVYDHTTLCTEDSMRRRLNPLPASNVELLRARKTASSTELLRARKTASSTELPRARKTASSTELLRARKTASSTELLRARKTASSTELLRARKTASSTELLRARKTASSTELPRARKTASSTELLRARKTASSTELLRARKTASSTELLRARKTASSTELLRARKTASSTELLRARKTTDSRGFWARFKQMLPCCAVIQYCDRNHVPQWRVVDCCKVSCR</sequence>
<feature type="compositionally biased region" description="Polar residues" evidence="1">
    <location>
        <begin position="266"/>
        <end position="278"/>
    </location>
</feature>
<evidence type="ECO:0000313" key="2">
    <source>
        <dbReference type="EMBL" id="KAJ8891405.1"/>
    </source>
</evidence>
<keyword evidence="3" id="KW-1185">Reference proteome</keyword>
<dbReference type="Proteomes" id="UP001159363">
    <property type="component" value="Chromosome 3"/>
</dbReference>
<name>A0ABQ9I417_9NEOP</name>
<comment type="caution">
    <text evidence="2">The sequence shown here is derived from an EMBL/GenBank/DDBJ whole genome shotgun (WGS) entry which is preliminary data.</text>
</comment>
<evidence type="ECO:0000313" key="3">
    <source>
        <dbReference type="Proteomes" id="UP001159363"/>
    </source>
</evidence>
<feature type="compositionally biased region" description="Pro residues" evidence="1">
    <location>
        <begin position="292"/>
        <end position="304"/>
    </location>
</feature>
<protein>
    <submittedName>
        <fullName evidence="2">Uncharacterized protein</fullName>
    </submittedName>
</protein>
<reference evidence="2 3" key="1">
    <citation type="submission" date="2023-02" db="EMBL/GenBank/DDBJ databases">
        <title>LHISI_Scaffold_Assembly.</title>
        <authorList>
            <person name="Stuart O.P."/>
            <person name="Cleave R."/>
            <person name="Magrath M.J.L."/>
            <person name="Mikheyev A.S."/>
        </authorList>
    </citation>
    <scope>NUCLEOTIDE SEQUENCE [LARGE SCALE GENOMIC DNA]</scope>
    <source>
        <strain evidence="2">Daus_M_001</strain>
        <tissue evidence="2">Leg muscle</tissue>
    </source>
</reference>
<feature type="region of interest" description="Disordered" evidence="1">
    <location>
        <begin position="245"/>
        <end position="314"/>
    </location>
</feature>
<feature type="region of interest" description="Disordered" evidence="1">
    <location>
        <begin position="584"/>
        <end position="609"/>
    </location>
</feature>